<feature type="transmembrane region" description="Helical" evidence="1">
    <location>
        <begin position="44"/>
        <end position="61"/>
    </location>
</feature>
<keyword evidence="3" id="KW-1185">Reference proteome</keyword>
<comment type="caution">
    <text evidence="2">The sequence shown here is derived from an EMBL/GenBank/DDBJ whole genome shotgun (WGS) entry which is preliminary data.</text>
</comment>
<proteinExistence type="predicted"/>
<reference evidence="2 3" key="1">
    <citation type="submission" date="2020-01" db="EMBL/GenBank/DDBJ databases">
        <title>Polyphasic characterisation and genomic insights into a novel alkali tolerant bacterium VR-M41.</title>
        <authorList>
            <person name="Vemuluri V.R."/>
        </authorList>
    </citation>
    <scope>NUCLEOTIDE SEQUENCE [LARGE SCALE GENOMIC DNA]</scope>
    <source>
        <strain evidence="2 3">VR-M41</strain>
    </source>
</reference>
<protein>
    <submittedName>
        <fullName evidence="2">Uncharacterized protein</fullName>
    </submittedName>
</protein>
<evidence type="ECO:0000256" key="1">
    <source>
        <dbReference type="SAM" id="Phobius"/>
    </source>
</evidence>
<keyword evidence="1" id="KW-1133">Transmembrane helix</keyword>
<keyword evidence="1" id="KW-0472">Membrane</keyword>
<organism evidence="2 3">
    <name type="scientific">Saccharibacillus alkalitolerans</name>
    <dbReference type="NCBI Taxonomy" id="2705290"/>
    <lineage>
        <taxon>Bacteria</taxon>
        <taxon>Bacillati</taxon>
        <taxon>Bacillota</taxon>
        <taxon>Bacilli</taxon>
        <taxon>Bacillales</taxon>
        <taxon>Paenibacillaceae</taxon>
        <taxon>Saccharibacillus</taxon>
    </lineage>
</organism>
<accession>A0ABX0FDI2</accession>
<name>A0ABX0FDI2_9BACL</name>
<dbReference type="RefSeq" id="WP_166279019.1">
    <property type="nucleotide sequence ID" value="NZ_JAAFGS010000011.1"/>
</dbReference>
<gene>
    <name evidence="2" type="ORF">GYN08_21320</name>
</gene>
<dbReference type="Proteomes" id="UP000800303">
    <property type="component" value="Unassembled WGS sequence"/>
</dbReference>
<feature type="transmembrane region" description="Helical" evidence="1">
    <location>
        <begin position="12"/>
        <end position="32"/>
    </location>
</feature>
<keyword evidence="1" id="KW-0812">Transmembrane</keyword>
<sequence>MNREAKNTRGLMLVATIISIVLMVIGIVMIVMDLGNFSDKSYPVMVGIGFIVGSIIIYGLSRAVGMAQMRKEEGKGKVEN</sequence>
<evidence type="ECO:0000313" key="2">
    <source>
        <dbReference type="EMBL" id="NGZ77838.1"/>
    </source>
</evidence>
<evidence type="ECO:0000313" key="3">
    <source>
        <dbReference type="Proteomes" id="UP000800303"/>
    </source>
</evidence>
<dbReference type="EMBL" id="JAAFGS010000011">
    <property type="protein sequence ID" value="NGZ77838.1"/>
    <property type="molecule type" value="Genomic_DNA"/>
</dbReference>